<comment type="subcellular location">
    <subcellularLocation>
        <location evidence="1">Cell membrane</location>
        <topology evidence="1">Multi-pass membrane protein</topology>
    </subcellularLocation>
</comment>
<reference evidence="8 9" key="1">
    <citation type="submission" date="2019-03" db="EMBL/GenBank/DDBJ databases">
        <title>Genomic Encyclopedia of Type Strains, Phase IV (KMG-IV): sequencing the most valuable type-strain genomes for metagenomic binning, comparative biology and taxonomic classification.</title>
        <authorList>
            <person name="Goeker M."/>
        </authorList>
    </citation>
    <scope>NUCLEOTIDE SEQUENCE [LARGE SCALE GENOMIC DNA]</scope>
    <source>
        <strain evidence="8 9">DSM 12121</strain>
    </source>
</reference>
<dbReference type="RefSeq" id="WP_133594989.1">
    <property type="nucleotide sequence ID" value="NZ_SNVV01000032.1"/>
</dbReference>
<evidence type="ECO:0000256" key="2">
    <source>
        <dbReference type="ARBA" id="ARBA00007977"/>
    </source>
</evidence>
<keyword evidence="5 7" id="KW-1133">Transmembrane helix</keyword>
<evidence type="ECO:0000256" key="1">
    <source>
        <dbReference type="ARBA" id="ARBA00004651"/>
    </source>
</evidence>
<dbReference type="GO" id="GO:0005886">
    <property type="term" value="C:plasma membrane"/>
    <property type="evidence" value="ECO:0007669"/>
    <property type="project" value="UniProtKB-SubCell"/>
</dbReference>
<dbReference type="Pfam" id="PF03601">
    <property type="entry name" value="Cons_hypoth698"/>
    <property type="match status" value="1"/>
</dbReference>
<evidence type="ECO:0000256" key="3">
    <source>
        <dbReference type="ARBA" id="ARBA00022475"/>
    </source>
</evidence>
<dbReference type="OrthoDB" id="9805703at2"/>
<keyword evidence="9" id="KW-1185">Reference proteome</keyword>
<evidence type="ECO:0000313" key="8">
    <source>
        <dbReference type="EMBL" id="TDN45010.1"/>
    </source>
</evidence>
<keyword evidence="4 7" id="KW-0812">Transmembrane</keyword>
<feature type="transmembrane region" description="Helical" evidence="7">
    <location>
        <begin position="156"/>
        <end position="175"/>
    </location>
</feature>
<evidence type="ECO:0000256" key="6">
    <source>
        <dbReference type="ARBA" id="ARBA00023136"/>
    </source>
</evidence>
<evidence type="ECO:0000256" key="5">
    <source>
        <dbReference type="ARBA" id="ARBA00022989"/>
    </source>
</evidence>
<proteinExistence type="inferred from homology"/>
<feature type="transmembrane region" description="Helical" evidence="7">
    <location>
        <begin position="293"/>
        <end position="310"/>
    </location>
</feature>
<feature type="transmembrane region" description="Helical" evidence="7">
    <location>
        <begin position="40"/>
        <end position="57"/>
    </location>
</feature>
<sequence length="348" mass="34716">MEISAPGPGVGLRFGLAGCLLITLAAAALAAVPAFARHGLGWLPLAVALGMVAGNLWPRLPAGGAAGIALARGPLMRAGIALYGLRIGADDLALVGWSGVAMAALMVASTLGLAQVLGRRLGLDRDSALLVGCGSAICGAAAVAAADGVLGARARAVSAAVAAVVVFGTLGMYLLPLLHPLLAGLLGLGDAAFGLWLGLTVHELGHVVAAAAAVGPGAEASALIEKMMRVMLLAPAMVWLALRCGRPQAEQATAAAKAARRPGLPLFLWAFIAAIVLAVSGALPQAVMNWGGVLAQLLLAVGLAGLGAATRLADIRQAGGRVWLLAALLWAWLLAAGLFMVVIAGWLA</sequence>
<feature type="transmembrane region" description="Helical" evidence="7">
    <location>
        <begin position="227"/>
        <end position="245"/>
    </location>
</feature>
<dbReference type="PANTHER" id="PTHR30106">
    <property type="entry name" value="INNER MEMBRANE PROTEIN YEIH-RELATED"/>
    <property type="match status" value="1"/>
</dbReference>
<evidence type="ECO:0000256" key="7">
    <source>
        <dbReference type="SAM" id="Phobius"/>
    </source>
</evidence>
<organism evidence="8 9">
    <name type="scientific">Azoarcus indigens</name>
    <dbReference type="NCBI Taxonomy" id="29545"/>
    <lineage>
        <taxon>Bacteria</taxon>
        <taxon>Pseudomonadati</taxon>
        <taxon>Pseudomonadota</taxon>
        <taxon>Betaproteobacteria</taxon>
        <taxon>Rhodocyclales</taxon>
        <taxon>Zoogloeaceae</taxon>
        <taxon>Azoarcus</taxon>
    </lineage>
</organism>
<keyword evidence="6 7" id="KW-0472">Membrane</keyword>
<dbReference type="AlphaFoldDB" id="A0A4R6DJX7"/>
<feature type="transmembrane region" description="Helical" evidence="7">
    <location>
        <begin position="322"/>
        <end position="347"/>
    </location>
</feature>
<dbReference type="InterPro" id="IPR018383">
    <property type="entry name" value="UPF0324_pro"/>
</dbReference>
<dbReference type="Proteomes" id="UP000295129">
    <property type="component" value="Unassembled WGS sequence"/>
</dbReference>
<feature type="transmembrane region" description="Helical" evidence="7">
    <location>
        <begin position="129"/>
        <end position="150"/>
    </location>
</feature>
<feature type="transmembrane region" description="Helical" evidence="7">
    <location>
        <begin position="266"/>
        <end position="287"/>
    </location>
</feature>
<comment type="similarity">
    <text evidence="2">Belongs to the UPF0324 family.</text>
</comment>
<accession>A0A4R6DJX7</accession>
<evidence type="ECO:0000313" key="9">
    <source>
        <dbReference type="Proteomes" id="UP000295129"/>
    </source>
</evidence>
<dbReference type="EMBL" id="SNVV01000032">
    <property type="protein sequence ID" value="TDN45010.1"/>
    <property type="molecule type" value="Genomic_DNA"/>
</dbReference>
<gene>
    <name evidence="8" type="ORF">C7389_13222</name>
</gene>
<dbReference type="PANTHER" id="PTHR30106:SF2">
    <property type="entry name" value="UPF0324 INNER MEMBRANE PROTEIN YEIH"/>
    <property type="match status" value="1"/>
</dbReference>
<keyword evidence="3" id="KW-1003">Cell membrane</keyword>
<comment type="caution">
    <text evidence="8">The sequence shown here is derived from an EMBL/GenBank/DDBJ whole genome shotgun (WGS) entry which is preliminary data.</text>
</comment>
<protein>
    <submittedName>
        <fullName evidence="8">Putative integral membrane protein (TIGR00698 family)</fullName>
    </submittedName>
</protein>
<feature type="transmembrane region" description="Helical" evidence="7">
    <location>
        <begin position="95"/>
        <end position="117"/>
    </location>
</feature>
<evidence type="ECO:0000256" key="4">
    <source>
        <dbReference type="ARBA" id="ARBA00022692"/>
    </source>
</evidence>
<name>A0A4R6DJX7_9RHOO</name>